<proteinExistence type="predicted"/>
<name>A0ACC2NVU7_9HYME</name>
<evidence type="ECO:0000313" key="1">
    <source>
        <dbReference type="EMBL" id="KAJ8675320.1"/>
    </source>
</evidence>
<organism evidence="1 2">
    <name type="scientific">Eretmocerus hayati</name>
    <dbReference type="NCBI Taxonomy" id="131215"/>
    <lineage>
        <taxon>Eukaryota</taxon>
        <taxon>Metazoa</taxon>
        <taxon>Ecdysozoa</taxon>
        <taxon>Arthropoda</taxon>
        <taxon>Hexapoda</taxon>
        <taxon>Insecta</taxon>
        <taxon>Pterygota</taxon>
        <taxon>Neoptera</taxon>
        <taxon>Endopterygota</taxon>
        <taxon>Hymenoptera</taxon>
        <taxon>Apocrita</taxon>
        <taxon>Proctotrupomorpha</taxon>
        <taxon>Chalcidoidea</taxon>
        <taxon>Aphelinidae</taxon>
        <taxon>Aphelininae</taxon>
        <taxon>Eretmocerus</taxon>
    </lineage>
</organism>
<dbReference type="Proteomes" id="UP001239111">
    <property type="component" value="Chromosome 2"/>
</dbReference>
<keyword evidence="2" id="KW-1185">Reference proteome</keyword>
<dbReference type="EMBL" id="CM056742">
    <property type="protein sequence ID" value="KAJ8675320.1"/>
    <property type="molecule type" value="Genomic_DNA"/>
</dbReference>
<sequence>MLEDLEKGDVAQTIKIFFDRSSSVKPCQTSELTLQEVDEFLDKLSTLTKEDEQTQHFKSILRRCTSEDLRMIIRLIKGDLRINAGAKHILGAVHDDAYEAFQVSRDLPAIINRCLSSKGKASGISSPTKNSKMANLSLMTPVLPMLAEACKSVDMAMQKCPKGMFSEVKYDGERLQVHKKGGEFRYFSRSLKPVLPHKVNFLKEYIPRAFPGGDDLILDAEILLIDTKNGQPLPFGSLGVHKKNEFKDANVCLFVFDIIFYNGESLLNRTIKYRRKLLEEKMTPIRNRIMLSETQEVHDSRKLAEMIANAFKLGLEGLVLKDVDSKYEPGKRHWLKVKKDYLFHGAMADSADLVVLGAWYGTGQKGGIMSVFLMGCHDPIQDVWLTVTKVHTGHDDATLTELQTSLDMVKIGKDPNLVPRWLKADKAMVPDFIAKDPKKQPVWEITGAEFTNQGVHTANGISIRFPRVTRVRDDKDWKTATNLQELQALFDKSADSIDYSMLLGSASTKRSAEDDIKSPQKRFKTSKKSPSKKGSPRKKSNDDPVNTDSENDSDEEVESNRQKKIQKKSPYKSKSYDSEGNANSDESMEEERVPEFYSFIGCDYIEYSREGSPLNWIEGRKPPKHLPKDARPIDQLDEDKKRSRCLVSGVSVYLDKDMEKDRRRIVGRTLKTLGATILPESDSSRATHVIHGRSRVPSTLLM</sequence>
<accession>A0ACC2NVU7</accession>
<protein>
    <submittedName>
        <fullName evidence="1">Uncharacterized protein</fullName>
    </submittedName>
</protein>
<feature type="non-terminal residue" evidence="1">
    <location>
        <position position="702"/>
    </location>
</feature>
<evidence type="ECO:0000313" key="2">
    <source>
        <dbReference type="Proteomes" id="UP001239111"/>
    </source>
</evidence>
<reference evidence="1" key="1">
    <citation type="submission" date="2023-04" db="EMBL/GenBank/DDBJ databases">
        <title>A chromosome-level genome assembly of the parasitoid wasp Eretmocerus hayati.</title>
        <authorList>
            <person name="Zhong Y."/>
            <person name="Liu S."/>
            <person name="Liu Y."/>
        </authorList>
    </citation>
    <scope>NUCLEOTIDE SEQUENCE</scope>
    <source>
        <strain evidence="1">ZJU_SS_LIU_2023</strain>
    </source>
</reference>
<gene>
    <name evidence="1" type="ORF">QAD02_011106</name>
</gene>
<comment type="caution">
    <text evidence="1">The sequence shown here is derived from an EMBL/GenBank/DDBJ whole genome shotgun (WGS) entry which is preliminary data.</text>
</comment>